<dbReference type="InterPro" id="IPR036864">
    <property type="entry name" value="Zn2-C6_fun-type_DNA-bd_sf"/>
</dbReference>
<dbReference type="PANTHER" id="PTHR38111:SF11">
    <property type="entry name" value="TRANSCRIPTION FACTOR DOMAIN-CONTAINING PROTEIN-RELATED"/>
    <property type="match status" value="1"/>
</dbReference>
<evidence type="ECO:0000259" key="2">
    <source>
        <dbReference type="PROSITE" id="PS50048"/>
    </source>
</evidence>
<sequence length="503" mass="56148">MPGIPKSRGCQVCKRRKVKCDETWPSCGQCTRIRTDCPGPTTLFKFINKTTGGAPGVEIADDTAVSRPSSPMVYMRKVHYSNVNDAAAGYGRLQMTLPRGNPTTVADRVGLRLASTLERGPAEVVTTFMGYLPEIPKRIAESPCLRDSVNLFCTAWAGFRSQGQRKPLLAMPQYGKLLRSLQKALTNGEAHRIETLAAMTLLERTARLFDLNSESLNFHLKGIRQVFIQKTLPNPDDQLDVKLTNEVHALLLRDWPGSSEDMTVLTSAQKEALSQCASSQLSNLESRPFLESDIMVLYTCAEKFIKLLAEFQQVLRNPEKMEMASSVRRGLHEMKNEGRQAAADSLARWIEDGAIEEKVDPAFVAGKRYRISSMYLIGLYHAMIMCQLIPLSVLHHLDVMCGTQDSTVIDESRQVGAEMWKIMPAIKSLEPVIAIIMMNGACMSYEFADERGREYVLETILDIDSSVGRYPKKKESLRGAVMDRIRLLTGRNLNQPIQGLVLS</sequence>
<dbReference type="AlphaFoldDB" id="A0A0B7K0P4"/>
<evidence type="ECO:0000313" key="3">
    <source>
        <dbReference type="EMBL" id="CEO50933.1"/>
    </source>
</evidence>
<feature type="domain" description="Zn(2)-C6 fungal-type" evidence="2">
    <location>
        <begin position="9"/>
        <end position="37"/>
    </location>
</feature>
<dbReference type="SMART" id="SM00066">
    <property type="entry name" value="GAL4"/>
    <property type="match status" value="1"/>
</dbReference>
<gene>
    <name evidence="3" type="ORF">BN869_000006991_1</name>
</gene>
<dbReference type="Gene3D" id="4.10.240.10">
    <property type="entry name" value="Zn(2)-C6 fungal-type DNA-binding domain"/>
    <property type="match status" value="1"/>
</dbReference>
<dbReference type="PROSITE" id="PS00463">
    <property type="entry name" value="ZN2_CY6_FUNGAL_1"/>
    <property type="match status" value="1"/>
</dbReference>
<dbReference type="SUPFAM" id="SSF57701">
    <property type="entry name" value="Zn2/Cys6 DNA-binding domain"/>
    <property type="match status" value="1"/>
</dbReference>
<dbReference type="CDD" id="cd00067">
    <property type="entry name" value="GAL4"/>
    <property type="match status" value="1"/>
</dbReference>
<protein>
    <recommendedName>
        <fullName evidence="2">Zn(2)-C6 fungal-type domain-containing protein</fullName>
    </recommendedName>
</protein>
<dbReference type="PANTHER" id="PTHR38111">
    <property type="entry name" value="ZN(2)-C6 FUNGAL-TYPE DOMAIN-CONTAINING PROTEIN-RELATED"/>
    <property type="match status" value="1"/>
</dbReference>
<evidence type="ECO:0000256" key="1">
    <source>
        <dbReference type="ARBA" id="ARBA00023242"/>
    </source>
</evidence>
<dbReference type="Pfam" id="PF00172">
    <property type="entry name" value="Zn_clus"/>
    <property type="match status" value="1"/>
</dbReference>
<dbReference type="EMBL" id="CDPU01000020">
    <property type="protein sequence ID" value="CEO50933.1"/>
    <property type="molecule type" value="Genomic_DNA"/>
</dbReference>
<dbReference type="InterPro" id="IPR053178">
    <property type="entry name" value="Osmoadaptation_assoc"/>
</dbReference>
<keyword evidence="1" id="KW-0539">Nucleus</keyword>
<dbReference type="InterPro" id="IPR001138">
    <property type="entry name" value="Zn2Cys6_DnaBD"/>
</dbReference>
<proteinExistence type="predicted"/>
<reference evidence="3" key="1">
    <citation type="submission" date="2015-01" db="EMBL/GenBank/DDBJ databases">
        <authorList>
            <person name="Durling Mikael"/>
        </authorList>
    </citation>
    <scope>NUCLEOTIDE SEQUENCE</scope>
</reference>
<dbReference type="PROSITE" id="PS50048">
    <property type="entry name" value="ZN2_CY6_FUNGAL_2"/>
    <property type="match status" value="1"/>
</dbReference>
<dbReference type="GO" id="GO:0008270">
    <property type="term" value="F:zinc ion binding"/>
    <property type="evidence" value="ECO:0007669"/>
    <property type="project" value="InterPro"/>
</dbReference>
<accession>A0A0B7K0P4</accession>
<organism evidence="3">
    <name type="scientific">Bionectria ochroleuca</name>
    <name type="common">Gliocladium roseum</name>
    <dbReference type="NCBI Taxonomy" id="29856"/>
    <lineage>
        <taxon>Eukaryota</taxon>
        <taxon>Fungi</taxon>
        <taxon>Dikarya</taxon>
        <taxon>Ascomycota</taxon>
        <taxon>Pezizomycotina</taxon>
        <taxon>Sordariomycetes</taxon>
        <taxon>Hypocreomycetidae</taxon>
        <taxon>Hypocreales</taxon>
        <taxon>Bionectriaceae</taxon>
        <taxon>Clonostachys</taxon>
    </lineage>
</organism>
<dbReference type="GO" id="GO:0000981">
    <property type="term" value="F:DNA-binding transcription factor activity, RNA polymerase II-specific"/>
    <property type="evidence" value="ECO:0007669"/>
    <property type="project" value="InterPro"/>
</dbReference>
<name>A0A0B7K0P4_BIOOC</name>